<dbReference type="InterPro" id="IPR043129">
    <property type="entry name" value="ATPase_NBD"/>
</dbReference>
<proteinExistence type="inferred from homology"/>
<evidence type="ECO:0000313" key="3">
    <source>
        <dbReference type="Proteomes" id="UP000309673"/>
    </source>
</evidence>
<comment type="caution">
    <text evidence="2">The sequence shown here is derived from an EMBL/GenBank/DDBJ whole genome shotgun (WGS) entry which is preliminary data.</text>
</comment>
<dbReference type="InterPro" id="IPR000600">
    <property type="entry name" value="ROK"/>
</dbReference>
<dbReference type="Gene3D" id="3.30.420.40">
    <property type="match status" value="2"/>
</dbReference>
<evidence type="ECO:0000313" key="2">
    <source>
        <dbReference type="EMBL" id="TJY39835.1"/>
    </source>
</evidence>
<dbReference type="AlphaFoldDB" id="A0A4U0F5E1"/>
<dbReference type="Pfam" id="PF00480">
    <property type="entry name" value="ROK"/>
    <property type="match status" value="1"/>
</dbReference>
<dbReference type="OrthoDB" id="9810372at2"/>
<dbReference type="Proteomes" id="UP000309673">
    <property type="component" value="Unassembled WGS sequence"/>
</dbReference>
<comment type="similarity">
    <text evidence="1">Belongs to the ROK (NagC/XylR) family.</text>
</comment>
<name>A0A4U0F5E1_9BACL</name>
<dbReference type="PANTHER" id="PTHR18964:SF149">
    <property type="entry name" value="BIFUNCTIONAL UDP-N-ACETYLGLUCOSAMINE 2-EPIMERASE_N-ACETYLMANNOSAMINE KINASE"/>
    <property type="match status" value="1"/>
</dbReference>
<organism evidence="2 3">
    <name type="scientific">Cohnella pontilimi</name>
    <dbReference type="NCBI Taxonomy" id="2564100"/>
    <lineage>
        <taxon>Bacteria</taxon>
        <taxon>Bacillati</taxon>
        <taxon>Bacillota</taxon>
        <taxon>Bacilli</taxon>
        <taxon>Bacillales</taxon>
        <taxon>Paenibacillaceae</taxon>
        <taxon>Cohnella</taxon>
    </lineage>
</organism>
<dbReference type="EMBL" id="SUPK01000009">
    <property type="protein sequence ID" value="TJY39835.1"/>
    <property type="molecule type" value="Genomic_DNA"/>
</dbReference>
<dbReference type="SUPFAM" id="SSF53067">
    <property type="entry name" value="Actin-like ATPase domain"/>
    <property type="match status" value="1"/>
</dbReference>
<sequence>MERYFIGMDIGGTNTELGMFNADMKLLDVRTFGTIKPHWPNVVSDPHDYLDLLEREIRELLQRHGLDVDRVEAIGGGVPGIVDPMNGISLGASNLGWKNVPFAAEMKRRLGVPVYIDNDVRIYTLGEAHAGAGVGHRHILSVTLGTGLAACVLLDGRPLRGSTLFAGEIGHDPVEGATFRCNCGKTGCLETIASATGIARLAESGLSSHPESILNRVAGGKKLNAHDVFLACEEGDSFALDVFTRVGTILGRRLASFMFLINPEVVIVGGGASRAGDYLLNPIRAQIREYYHFSEPKVTAAALGNLAGLHGSVHFARNYERLQA</sequence>
<gene>
    <name evidence="2" type="ORF">E5161_18015</name>
</gene>
<dbReference type="RefSeq" id="WP_136779275.1">
    <property type="nucleotide sequence ID" value="NZ_SUPK01000009.1"/>
</dbReference>
<dbReference type="PANTHER" id="PTHR18964">
    <property type="entry name" value="ROK (REPRESSOR, ORF, KINASE) FAMILY"/>
    <property type="match status" value="1"/>
</dbReference>
<protein>
    <submittedName>
        <fullName evidence="2">ROK family protein</fullName>
    </submittedName>
</protein>
<accession>A0A4U0F5E1</accession>
<evidence type="ECO:0000256" key="1">
    <source>
        <dbReference type="ARBA" id="ARBA00006479"/>
    </source>
</evidence>
<reference evidence="2 3" key="1">
    <citation type="submission" date="2019-04" db="EMBL/GenBank/DDBJ databases">
        <title>Cohnella sp. nov., isolated from soil.</title>
        <authorList>
            <person name="Kim W."/>
        </authorList>
    </citation>
    <scope>NUCLEOTIDE SEQUENCE [LARGE SCALE GENOMIC DNA]</scope>
    <source>
        <strain evidence="2 3">CAU 1483</strain>
    </source>
</reference>
<keyword evidence="3" id="KW-1185">Reference proteome</keyword>